<evidence type="ECO:0000313" key="2">
    <source>
        <dbReference type="EMBL" id="QEG21968.1"/>
    </source>
</evidence>
<proteinExistence type="predicted"/>
<gene>
    <name evidence="2" type="ORF">MFFC18_18290</name>
</gene>
<evidence type="ECO:0000313" key="3">
    <source>
        <dbReference type="Proteomes" id="UP000322214"/>
    </source>
</evidence>
<dbReference type="AlphaFoldDB" id="A0A5B9P6S3"/>
<sequence length="69" mass="7598">MQCEERASSAEQCSHSGKRGFGSTLCYPANSAPSSVSIEYAWPIVHYCRSLKQMQTQHLHVGATIIHSC</sequence>
<organism evidence="2 3">
    <name type="scientific">Mariniblastus fucicola</name>
    <dbReference type="NCBI Taxonomy" id="980251"/>
    <lineage>
        <taxon>Bacteria</taxon>
        <taxon>Pseudomonadati</taxon>
        <taxon>Planctomycetota</taxon>
        <taxon>Planctomycetia</taxon>
        <taxon>Pirellulales</taxon>
        <taxon>Pirellulaceae</taxon>
        <taxon>Mariniblastus</taxon>
    </lineage>
</organism>
<evidence type="ECO:0000256" key="1">
    <source>
        <dbReference type="SAM" id="MobiDB-lite"/>
    </source>
</evidence>
<dbReference type="EMBL" id="CP042912">
    <property type="protein sequence ID" value="QEG21968.1"/>
    <property type="molecule type" value="Genomic_DNA"/>
</dbReference>
<keyword evidence="3" id="KW-1185">Reference proteome</keyword>
<accession>A0A5B9P6S3</accession>
<dbReference type="KEGG" id="mff:MFFC18_18290"/>
<name>A0A5B9P6S3_9BACT</name>
<reference evidence="2 3" key="1">
    <citation type="submission" date="2019-08" db="EMBL/GenBank/DDBJ databases">
        <title>Deep-cultivation of Planctomycetes and their phenomic and genomic characterization uncovers novel biology.</title>
        <authorList>
            <person name="Wiegand S."/>
            <person name="Jogler M."/>
            <person name="Boedeker C."/>
            <person name="Pinto D."/>
            <person name="Vollmers J."/>
            <person name="Rivas-Marin E."/>
            <person name="Kohn T."/>
            <person name="Peeters S.H."/>
            <person name="Heuer A."/>
            <person name="Rast P."/>
            <person name="Oberbeckmann S."/>
            <person name="Bunk B."/>
            <person name="Jeske O."/>
            <person name="Meyerdierks A."/>
            <person name="Storesund J.E."/>
            <person name="Kallscheuer N."/>
            <person name="Luecker S."/>
            <person name="Lage O.M."/>
            <person name="Pohl T."/>
            <person name="Merkel B.J."/>
            <person name="Hornburger P."/>
            <person name="Mueller R.-W."/>
            <person name="Bruemmer F."/>
            <person name="Labrenz M."/>
            <person name="Spormann A.M."/>
            <person name="Op den Camp H."/>
            <person name="Overmann J."/>
            <person name="Amann R."/>
            <person name="Jetten M.S.M."/>
            <person name="Mascher T."/>
            <person name="Medema M.H."/>
            <person name="Devos D.P."/>
            <person name="Kaster A.-K."/>
            <person name="Ovreas L."/>
            <person name="Rohde M."/>
            <person name="Galperin M.Y."/>
            <person name="Jogler C."/>
        </authorList>
    </citation>
    <scope>NUCLEOTIDE SEQUENCE [LARGE SCALE GENOMIC DNA]</scope>
    <source>
        <strain evidence="2 3">FC18</strain>
    </source>
</reference>
<feature type="region of interest" description="Disordered" evidence="1">
    <location>
        <begin position="1"/>
        <end position="20"/>
    </location>
</feature>
<protein>
    <submittedName>
        <fullName evidence="2">Uncharacterized protein</fullName>
    </submittedName>
</protein>
<dbReference type="Proteomes" id="UP000322214">
    <property type="component" value="Chromosome"/>
</dbReference>